<protein>
    <recommendedName>
        <fullName evidence="4">RRM domain-containing protein</fullName>
    </recommendedName>
</protein>
<dbReference type="PROSITE" id="PS50102">
    <property type="entry name" value="RRM"/>
    <property type="match status" value="1"/>
</dbReference>
<name>A0AAV5GUQ0_9BASI</name>
<evidence type="ECO:0000256" key="3">
    <source>
        <dbReference type="SAM" id="MobiDB-lite"/>
    </source>
</evidence>
<proteinExistence type="predicted"/>
<feature type="compositionally biased region" description="Basic and acidic residues" evidence="3">
    <location>
        <begin position="171"/>
        <end position="223"/>
    </location>
</feature>
<dbReference type="EMBL" id="BQKY01000015">
    <property type="protein sequence ID" value="GJN93948.1"/>
    <property type="molecule type" value="Genomic_DNA"/>
</dbReference>
<gene>
    <name evidence="5" type="ORF">Rhopal_007007-T1</name>
</gene>
<keyword evidence="6" id="KW-1185">Reference proteome</keyword>
<feature type="domain" description="RRM" evidence="4">
    <location>
        <begin position="58"/>
        <end position="136"/>
    </location>
</feature>
<dbReference type="GO" id="GO:0003723">
    <property type="term" value="F:RNA binding"/>
    <property type="evidence" value="ECO:0007669"/>
    <property type="project" value="UniProtKB-UniRule"/>
</dbReference>
<evidence type="ECO:0000256" key="2">
    <source>
        <dbReference type="PROSITE-ProRule" id="PRU00176"/>
    </source>
</evidence>
<feature type="compositionally biased region" description="Basic and acidic residues" evidence="3">
    <location>
        <begin position="20"/>
        <end position="53"/>
    </location>
</feature>
<feature type="region of interest" description="Disordered" evidence="3">
    <location>
        <begin position="133"/>
        <end position="261"/>
    </location>
</feature>
<dbReference type="Gene3D" id="3.30.70.330">
    <property type="match status" value="1"/>
</dbReference>
<evidence type="ECO:0000259" key="4">
    <source>
        <dbReference type="PROSITE" id="PS50102"/>
    </source>
</evidence>
<dbReference type="InterPro" id="IPR012677">
    <property type="entry name" value="Nucleotide-bd_a/b_plait_sf"/>
</dbReference>
<dbReference type="AlphaFoldDB" id="A0AAV5GUQ0"/>
<sequence length="261" mass="29164">MADQEYNNNGAGESNRSPSPRRDRDRSRSPMRVDERDRRDGGDRGRSDNRHDGGNPGNNLHVSGLSLRVEERDLEDLFGKHGRIQKVQVMRDPHTKESRGFAFVTMETAEDAEACISNLSATELMGRTMNVEKARRGRARTPTPGQYHGPPKRFEGGGYGGGYGGGGYGDRMYDPRSRGGGRDSDRYDRGGGYDRYDDRRGGGGRYDDRYGGSSRGYDDRDRGAYAIPMRGDDRGGSSRGYSDRDRYDSRGGYDDRRGGRY</sequence>
<dbReference type="Pfam" id="PF00076">
    <property type="entry name" value="RRM_1"/>
    <property type="match status" value="1"/>
</dbReference>
<organism evidence="5 6">
    <name type="scientific">Rhodotorula paludigena</name>
    <dbReference type="NCBI Taxonomy" id="86838"/>
    <lineage>
        <taxon>Eukaryota</taxon>
        <taxon>Fungi</taxon>
        <taxon>Dikarya</taxon>
        <taxon>Basidiomycota</taxon>
        <taxon>Pucciniomycotina</taxon>
        <taxon>Microbotryomycetes</taxon>
        <taxon>Sporidiobolales</taxon>
        <taxon>Sporidiobolaceae</taxon>
        <taxon>Rhodotorula</taxon>
    </lineage>
</organism>
<reference evidence="5 6" key="1">
    <citation type="submission" date="2021-12" db="EMBL/GenBank/DDBJ databases">
        <title>High titer production of polyol ester of fatty acids by Rhodotorula paludigena BS15 towards product separation-free biomass refinery.</title>
        <authorList>
            <person name="Mano J."/>
            <person name="Ono H."/>
            <person name="Tanaka T."/>
            <person name="Naito K."/>
            <person name="Sushida H."/>
            <person name="Ike M."/>
            <person name="Tokuyasu K."/>
            <person name="Kitaoka M."/>
        </authorList>
    </citation>
    <scope>NUCLEOTIDE SEQUENCE [LARGE SCALE GENOMIC DNA]</scope>
    <source>
        <strain evidence="5 6">BS15</strain>
    </source>
</reference>
<feature type="compositionally biased region" description="Basic and acidic residues" evidence="3">
    <location>
        <begin position="230"/>
        <end position="261"/>
    </location>
</feature>
<dbReference type="SMART" id="SM00360">
    <property type="entry name" value="RRM"/>
    <property type="match status" value="1"/>
</dbReference>
<feature type="compositionally biased region" description="Polar residues" evidence="3">
    <location>
        <begin position="1"/>
        <end position="15"/>
    </location>
</feature>
<dbReference type="SUPFAM" id="SSF54928">
    <property type="entry name" value="RNA-binding domain, RBD"/>
    <property type="match status" value="1"/>
</dbReference>
<dbReference type="InterPro" id="IPR035979">
    <property type="entry name" value="RBD_domain_sf"/>
</dbReference>
<accession>A0AAV5GUQ0</accession>
<evidence type="ECO:0000313" key="6">
    <source>
        <dbReference type="Proteomes" id="UP001342314"/>
    </source>
</evidence>
<evidence type="ECO:0000256" key="1">
    <source>
        <dbReference type="ARBA" id="ARBA00022884"/>
    </source>
</evidence>
<dbReference type="PANTHER" id="PTHR48027">
    <property type="entry name" value="HETEROGENEOUS NUCLEAR RIBONUCLEOPROTEIN 87F-RELATED"/>
    <property type="match status" value="1"/>
</dbReference>
<dbReference type="Proteomes" id="UP001342314">
    <property type="component" value="Unassembled WGS sequence"/>
</dbReference>
<dbReference type="CDD" id="cd00590">
    <property type="entry name" value="RRM_SF"/>
    <property type="match status" value="1"/>
</dbReference>
<feature type="compositionally biased region" description="Gly residues" evidence="3">
    <location>
        <begin position="156"/>
        <end position="169"/>
    </location>
</feature>
<feature type="region of interest" description="Disordered" evidence="3">
    <location>
        <begin position="1"/>
        <end position="65"/>
    </location>
</feature>
<keyword evidence="1 2" id="KW-0694">RNA-binding</keyword>
<comment type="caution">
    <text evidence="5">The sequence shown here is derived from an EMBL/GenBank/DDBJ whole genome shotgun (WGS) entry which is preliminary data.</text>
</comment>
<dbReference type="InterPro" id="IPR052462">
    <property type="entry name" value="SLIRP/GR-RBP-like"/>
</dbReference>
<dbReference type="InterPro" id="IPR000504">
    <property type="entry name" value="RRM_dom"/>
</dbReference>
<evidence type="ECO:0000313" key="5">
    <source>
        <dbReference type="EMBL" id="GJN93948.1"/>
    </source>
</evidence>